<evidence type="ECO:0000256" key="1">
    <source>
        <dbReference type="ARBA" id="ARBA00004236"/>
    </source>
</evidence>
<evidence type="ECO:0000256" key="5">
    <source>
        <dbReference type="SAM" id="Phobius"/>
    </source>
</evidence>
<dbReference type="GO" id="GO:0003677">
    <property type="term" value="F:DNA binding"/>
    <property type="evidence" value="ECO:0007669"/>
    <property type="project" value="InterPro"/>
</dbReference>
<dbReference type="PANTHER" id="PTHR30224:SF4">
    <property type="entry name" value="ELECTRON TRANSPORT PROTEIN YCCM-RELATED"/>
    <property type="match status" value="1"/>
</dbReference>
<dbReference type="InterPro" id="IPR011399">
    <property type="entry name" value="NosR"/>
</dbReference>
<dbReference type="GO" id="GO:0010181">
    <property type="term" value="F:FMN binding"/>
    <property type="evidence" value="ECO:0007669"/>
    <property type="project" value="InterPro"/>
</dbReference>
<feature type="transmembrane region" description="Helical" evidence="5">
    <location>
        <begin position="503"/>
        <end position="528"/>
    </location>
</feature>
<dbReference type="InterPro" id="IPR017896">
    <property type="entry name" value="4Fe4S_Fe-S-bd"/>
</dbReference>
<evidence type="ECO:0000259" key="6">
    <source>
        <dbReference type="PROSITE" id="PS51379"/>
    </source>
</evidence>
<keyword evidence="2" id="KW-1003">Cell membrane</keyword>
<feature type="region of interest" description="Disordered" evidence="4">
    <location>
        <begin position="761"/>
        <end position="789"/>
    </location>
</feature>
<dbReference type="AlphaFoldDB" id="A0A0F6AVG7"/>
<feature type="transmembrane region" description="Helical" evidence="5">
    <location>
        <begin position="647"/>
        <end position="666"/>
    </location>
</feature>
<sequence length="789" mass="87112">MEVIRAFFGKGRAPSIEGNFSRYPHVNQRFFRPFLFIMGQLGLLLFLAMLAVAPARAADIGKYLPSLDPQVLFQGADSIGEPQGEPPIAPVKKGNELLGYAYLNSDFTNATGYSGKPIRIVVGIDTKGVIRGFKLVDHKEPIVLIGIPEPKVVAALNSLVNSDMTAVAAGQIKPPQVEIVSGATVTVLVMGDSVVRSAVGLIRSGRLGNAPVQAVVADAPRAVNMDLVEEKDWQTLIGDGSVRSLKLTVGEVTQAFRDAKHDEAAANPETADPEDEFIELYVAPASVPSIGISLLGKEGYERLRKQLKPGQQAILVAGDGAYSFKGSGYVRGGIFDRIELMQDGQGVRFRDKNHTRIGDLMADGAPSLREIALFRVPEGFAFDVTRPWDMQLLVQRGFGARDKANVSYDVGYNLPEQYMLKQPEPAPAKPVATADAPRQPQPVGEATAADILGESSPLWVKMWEMNRVNVVIAGISILILVAIFFFQDSLVRHPRFFTWLRRGYLLFILVWLGFYNNAQLSVVNVLTFTNSLITGFNWEFFLTSPLIFILWGATAAGLLFWGRGPFCGWLCPFGALQELTNNLAQWLKVPQVKLPWGLHERLWPLKYIIFLGLFALSLYSMALAELFAEVEPFKTSIILKFARDWPFVIYALTLLAVGLFVERFYCRYLCPLGAALAIPGRIRMFEWLKRWQECGSPCQRCAKECPVEAIHPEGQINVNECIYCMHCQELYHDDQRCPHMIQVRVKREKFAARNAPLAAAAERGGGPARPIISVKGKPVETPVNPGPAA</sequence>
<dbReference type="HOGENOM" id="CLU_013077_0_0_5"/>
<evidence type="ECO:0000256" key="3">
    <source>
        <dbReference type="ARBA" id="ARBA00023136"/>
    </source>
</evidence>
<protein>
    <submittedName>
        <fullName evidence="7">FMN-binding domain protein</fullName>
    </submittedName>
</protein>
<comment type="subcellular location">
    <subcellularLocation>
        <location evidence="1">Cell membrane</location>
    </subcellularLocation>
</comment>
<feature type="transmembrane region" description="Helical" evidence="5">
    <location>
        <begin position="470"/>
        <end position="491"/>
    </location>
</feature>
<dbReference type="SUPFAM" id="SSF54862">
    <property type="entry name" value="4Fe-4S ferredoxins"/>
    <property type="match status" value="1"/>
</dbReference>
<dbReference type="Proteomes" id="UP000002565">
    <property type="component" value="Chromosome 2"/>
</dbReference>
<dbReference type="EMBL" id="CP000888">
    <property type="protein sequence ID" value="ACD74349.1"/>
    <property type="molecule type" value="Genomic_DNA"/>
</dbReference>
<feature type="domain" description="4Fe-4S ferredoxin-type" evidence="6">
    <location>
        <begin position="685"/>
        <end position="715"/>
    </location>
</feature>
<keyword evidence="3 5" id="KW-0472">Membrane</keyword>
<dbReference type="Pfam" id="PF04205">
    <property type="entry name" value="FMN_bind"/>
    <property type="match status" value="1"/>
</dbReference>
<dbReference type="GO" id="GO:0045893">
    <property type="term" value="P:positive regulation of DNA-templated transcription"/>
    <property type="evidence" value="ECO:0007669"/>
    <property type="project" value="InterPro"/>
</dbReference>
<dbReference type="GO" id="GO:0005886">
    <property type="term" value="C:plasma membrane"/>
    <property type="evidence" value="ECO:0007669"/>
    <property type="project" value="UniProtKB-SubCell"/>
</dbReference>
<keyword evidence="5" id="KW-0812">Transmembrane</keyword>
<dbReference type="Pfam" id="PF12801">
    <property type="entry name" value="Fer4_5"/>
    <property type="match status" value="2"/>
</dbReference>
<dbReference type="PANTHER" id="PTHR30224">
    <property type="entry name" value="ELECTRON TRANSPORT PROTEIN"/>
    <property type="match status" value="1"/>
</dbReference>
<evidence type="ECO:0000313" key="8">
    <source>
        <dbReference type="Proteomes" id="UP000002565"/>
    </source>
</evidence>
<evidence type="ECO:0000313" key="7">
    <source>
        <dbReference type="EMBL" id="ACD74349.1"/>
    </source>
</evidence>
<gene>
    <name evidence="7" type="ordered locus">BAbS19_II08580</name>
</gene>
<dbReference type="InterPro" id="IPR052378">
    <property type="entry name" value="NosR_regulator"/>
</dbReference>
<keyword evidence="5" id="KW-1133">Transmembrane helix</keyword>
<dbReference type="PROSITE" id="PS51379">
    <property type="entry name" value="4FE4S_FER_2"/>
    <property type="match status" value="1"/>
</dbReference>
<reference evidence="7 8" key="1">
    <citation type="journal article" date="2008" name="PLoS ONE">
        <title>Genome sequence of Brucella abortus vaccine strain S19 compared to virulent strains yields candidate virulence genes.</title>
        <authorList>
            <person name="Crasta O.R."/>
            <person name="Folkerts O."/>
            <person name="Fei Z."/>
            <person name="Mane S.P."/>
            <person name="Evans C."/>
            <person name="Martino-Catt S."/>
            <person name="Bricker B."/>
            <person name="Yu G."/>
            <person name="Du L."/>
            <person name="Sobral B.W."/>
        </authorList>
    </citation>
    <scope>NUCLEOTIDE SEQUENCE [LARGE SCALE GENOMIC DNA]</scope>
    <source>
        <strain evidence="7 8">S19</strain>
    </source>
</reference>
<dbReference type="SMART" id="SM00900">
    <property type="entry name" value="FMN_bind"/>
    <property type="match status" value="1"/>
</dbReference>
<proteinExistence type="predicted"/>
<dbReference type="InterPro" id="IPR007329">
    <property type="entry name" value="FMN-bd"/>
</dbReference>
<dbReference type="KEGG" id="bmc:BAbS19_II08580"/>
<organism evidence="7 8">
    <name type="scientific">Brucella abortus (strain S19)</name>
    <dbReference type="NCBI Taxonomy" id="430066"/>
    <lineage>
        <taxon>Bacteria</taxon>
        <taxon>Pseudomonadati</taxon>
        <taxon>Pseudomonadota</taxon>
        <taxon>Alphaproteobacteria</taxon>
        <taxon>Hyphomicrobiales</taxon>
        <taxon>Brucellaceae</taxon>
        <taxon>Brucella/Ochrobactrum group</taxon>
        <taxon>Brucella</taxon>
    </lineage>
</organism>
<accession>A0A0F6AVG7</accession>
<feature type="transmembrane region" description="Helical" evidence="5">
    <location>
        <begin position="540"/>
        <end position="561"/>
    </location>
</feature>
<evidence type="ECO:0000256" key="4">
    <source>
        <dbReference type="SAM" id="MobiDB-lite"/>
    </source>
</evidence>
<dbReference type="PIRSF" id="PIRSF036354">
    <property type="entry name" value="NosR"/>
    <property type="match status" value="1"/>
</dbReference>
<name>A0A0F6AVG7_BRUA1</name>
<feature type="transmembrane region" description="Helical" evidence="5">
    <location>
        <begin position="607"/>
        <end position="627"/>
    </location>
</feature>
<evidence type="ECO:0000256" key="2">
    <source>
        <dbReference type="ARBA" id="ARBA00022475"/>
    </source>
</evidence>